<dbReference type="PANTHER" id="PTHR24093">
    <property type="entry name" value="CATION TRANSPORTING ATPASE"/>
    <property type="match status" value="1"/>
</dbReference>
<keyword evidence="3" id="KW-0472">Membrane</keyword>
<gene>
    <name evidence="4" type="ORF">JBS370_LOCUS39587</name>
</gene>
<dbReference type="AlphaFoldDB" id="A0A820GEI2"/>
<dbReference type="GO" id="GO:0006874">
    <property type="term" value="P:intracellular calcium ion homeostasis"/>
    <property type="evidence" value="ECO:0007669"/>
    <property type="project" value="TreeGrafter"/>
</dbReference>
<evidence type="ECO:0000256" key="3">
    <source>
        <dbReference type="SAM" id="Phobius"/>
    </source>
</evidence>
<keyword evidence="3" id="KW-0812">Transmembrane</keyword>
<comment type="subcellular location">
    <subcellularLocation>
        <location evidence="1">Endomembrane system</location>
        <topology evidence="1">Multi-pass membrane protein</topology>
    </subcellularLocation>
</comment>
<dbReference type="GO" id="GO:0005886">
    <property type="term" value="C:plasma membrane"/>
    <property type="evidence" value="ECO:0007669"/>
    <property type="project" value="TreeGrafter"/>
</dbReference>
<evidence type="ECO:0000313" key="5">
    <source>
        <dbReference type="Proteomes" id="UP000663836"/>
    </source>
</evidence>
<feature type="non-terminal residue" evidence="4">
    <location>
        <position position="1"/>
    </location>
</feature>
<dbReference type="PANTHER" id="PTHR24093:SF369">
    <property type="entry name" value="CALCIUM-TRANSPORTING ATPASE"/>
    <property type="match status" value="1"/>
</dbReference>
<evidence type="ECO:0000256" key="1">
    <source>
        <dbReference type="ARBA" id="ARBA00004127"/>
    </source>
</evidence>
<feature type="non-terminal residue" evidence="4">
    <location>
        <position position="139"/>
    </location>
</feature>
<organism evidence="4 5">
    <name type="scientific">Rotaria sordida</name>
    <dbReference type="NCBI Taxonomy" id="392033"/>
    <lineage>
        <taxon>Eukaryota</taxon>
        <taxon>Metazoa</taxon>
        <taxon>Spiralia</taxon>
        <taxon>Gnathifera</taxon>
        <taxon>Rotifera</taxon>
        <taxon>Eurotatoria</taxon>
        <taxon>Bdelloidea</taxon>
        <taxon>Philodinida</taxon>
        <taxon>Philodinidae</taxon>
        <taxon>Rotaria</taxon>
    </lineage>
</organism>
<protein>
    <submittedName>
        <fullName evidence="4">Uncharacterized protein</fullName>
    </submittedName>
</protein>
<reference evidence="4" key="1">
    <citation type="submission" date="2021-02" db="EMBL/GenBank/DDBJ databases">
        <authorList>
            <person name="Nowell W R."/>
        </authorList>
    </citation>
    <scope>NUCLEOTIDE SEQUENCE</scope>
</reference>
<proteinExistence type="predicted"/>
<keyword evidence="2" id="KW-0460">Magnesium</keyword>
<dbReference type="Gene3D" id="1.20.1110.10">
    <property type="entry name" value="Calcium-transporting ATPase, transmembrane domain"/>
    <property type="match status" value="1"/>
</dbReference>
<dbReference type="SUPFAM" id="SSF81665">
    <property type="entry name" value="Calcium ATPase, transmembrane domain M"/>
    <property type="match status" value="1"/>
</dbReference>
<sequence>MNMLDATASQKVVLANVNPTSNEDDLDCVKIEKRSILHTQLRKLGIQIEYTGKIFQIDFIHEWDYKYWTRIVRYLITCIIVFVLTVPVDLSSAITLSLTYVVKKMVSDNNLVRHLDAYETTGNIRTICSNKTEILTINL</sequence>
<dbReference type="GO" id="GO:0005388">
    <property type="term" value="F:P-type calcium transporter activity"/>
    <property type="evidence" value="ECO:0007669"/>
    <property type="project" value="TreeGrafter"/>
</dbReference>
<comment type="caution">
    <text evidence="4">The sequence shown here is derived from an EMBL/GenBank/DDBJ whole genome shotgun (WGS) entry which is preliminary data.</text>
</comment>
<evidence type="ECO:0000256" key="2">
    <source>
        <dbReference type="ARBA" id="ARBA00022842"/>
    </source>
</evidence>
<accession>A0A820GEI2</accession>
<dbReference type="GO" id="GO:0012505">
    <property type="term" value="C:endomembrane system"/>
    <property type="evidence" value="ECO:0007669"/>
    <property type="project" value="UniProtKB-SubCell"/>
</dbReference>
<dbReference type="EMBL" id="CAJOBD010028598">
    <property type="protein sequence ID" value="CAF4275809.1"/>
    <property type="molecule type" value="Genomic_DNA"/>
</dbReference>
<keyword evidence="3" id="KW-1133">Transmembrane helix</keyword>
<name>A0A820GEI2_9BILA</name>
<dbReference type="InterPro" id="IPR023298">
    <property type="entry name" value="ATPase_P-typ_TM_dom_sf"/>
</dbReference>
<evidence type="ECO:0000313" key="4">
    <source>
        <dbReference type="EMBL" id="CAF4275809.1"/>
    </source>
</evidence>
<dbReference type="Proteomes" id="UP000663836">
    <property type="component" value="Unassembled WGS sequence"/>
</dbReference>
<feature type="transmembrane region" description="Helical" evidence="3">
    <location>
        <begin position="74"/>
        <end position="102"/>
    </location>
</feature>